<evidence type="ECO:0000313" key="12">
    <source>
        <dbReference type="EMBL" id="CAH1142705.1"/>
    </source>
</evidence>
<feature type="compositionally biased region" description="Acidic residues" evidence="9">
    <location>
        <begin position="731"/>
        <end position="740"/>
    </location>
</feature>
<dbReference type="GO" id="GO:0031207">
    <property type="term" value="C:Sec62/Sec63 complex"/>
    <property type="evidence" value="ECO:0007669"/>
    <property type="project" value="TreeGrafter"/>
</dbReference>
<dbReference type="Gene3D" id="1.10.3380.10">
    <property type="entry name" value="Sec63 N-terminal domain-like domain"/>
    <property type="match status" value="1"/>
</dbReference>
<feature type="compositionally biased region" description="Basic and acidic residues" evidence="9">
    <location>
        <begin position="590"/>
        <end position="607"/>
    </location>
</feature>
<sequence length="757" mass="87616">MGQKFQYDESGGTFFYFLLSFLALILIPATFYYWPKKKKRDVKEDIKLCNCPPCMSKRDHLKRMEPWKGPKNFLIKLVIICGWIVLFFLAYKVSQFDYEMSNFDPYEILGIPLGASQSEIKKAYRKLSLILHPDKDTGNEKEFMKLTKAYQALTDDEARRNWEKYGNPDGPGAMSFGIALPSWIVEKENSVWVLGLYALVFMIALPTVVGMWWYRSIKYTGDQVLLDTTHLYFHYFNKTPNALIKRVIMILAASWEFDKKHNSEIEERQSDNQEVPQLIKKLPNLGEKNKEKPLCYLYSIKARALIHAHLSRIPLNPLTLEQDRRYVIGKCPFLINEQVNAVNELIILAYSRRIPRLPPIETIENCMKLSPMIVQGLWDFKSPLLQLPYINDENLKYFMSKKRQIKSLQQYAQLKGDERRNLLKSLSDEQYDDVMKVLGKMPYVDFQIQVEVMDDDNPNEVTAGAIVTVTVTLIRKDMSVLFGDELAKDTTEITENGGIEDAKESTGDGANETVVKRPAWLKQKKGGKKTKKSKPVNKQANNVAPKSKTEDSPKPAATKKKDASASSKHKEHKKDEDEETDETDESDVESAEHNDKSSGDEDANKSNEDDDQEWEKFQKIRGRERSLEGRSKISHTVHCPYYPFDKQEYWWTYICDRKSRTLLTAPYHITSLVDKEVVHLKFTAPHWPRLYTFTVCLRSDSYLGFDQQKEIKLDVKEAPAEITEHPQWEFGDSEEEDPAETNDRESEYATDEDLPDE</sequence>
<feature type="transmembrane region" description="Helical" evidence="10">
    <location>
        <begin position="14"/>
        <end position="34"/>
    </location>
</feature>
<feature type="compositionally biased region" description="Basic and acidic residues" evidence="9">
    <location>
        <begin position="547"/>
        <end position="563"/>
    </location>
</feature>
<evidence type="ECO:0000256" key="4">
    <source>
        <dbReference type="ARBA" id="ARBA00022824"/>
    </source>
</evidence>
<keyword evidence="5" id="KW-0653">Protein transport</keyword>
<dbReference type="SMART" id="SM00271">
    <property type="entry name" value="DnaJ"/>
    <property type="match status" value="1"/>
</dbReference>
<dbReference type="SUPFAM" id="SSF46565">
    <property type="entry name" value="Chaperone J-domain"/>
    <property type="match status" value="1"/>
</dbReference>
<dbReference type="InterPro" id="IPR036869">
    <property type="entry name" value="J_dom_sf"/>
</dbReference>
<feature type="transmembrane region" description="Helical" evidence="10">
    <location>
        <begin position="73"/>
        <end position="91"/>
    </location>
</feature>
<dbReference type="Gene3D" id="1.10.150.20">
    <property type="entry name" value="5' to 3' exonuclease, C-terminal subdomain"/>
    <property type="match status" value="1"/>
</dbReference>
<keyword evidence="4" id="KW-0256">Endoplasmic reticulum</keyword>
<protein>
    <recommendedName>
        <fullName evidence="11">J domain-containing protein</fullName>
    </recommendedName>
</protein>
<dbReference type="Proteomes" id="UP001153712">
    <property type="component" value="Chromosome 1"/>
</dbReference>
<feature type="region of interest" description="Disordered" evidence="9">
    <location>
        <begin position="722"/>
        <end position="757"/>
    </location>
</feature>
<feature type="region of interest" description="Disordered" evidence="9">
    <location>
        <begin position="493"/>
        <end position="620"/>
    </location>
</feature>
<dbReference type="GO" id="GO:0008320">
    <property type="term" value="F:protein transmembrane transporter activity"/>
    <property type="evidence" value="ECO:0007669"/>
    <property type="project" value="TreeGrafter"/>
</dbReference>
<feature type="domain" description="J" evidence="11">
    <location>
        <begin position="104"/>
        <end position="166"/>
    </location>
</feature>
<evidence type="ECO:0000256" key="3">
    <source>
        <dbReference type="ARBA" id="ARBA00022692"/>
    </source>
</evidence>
<dbReference type="InterPro" id="IPR001623">
    <property type="entry name" value="DnaJ_domain"/>
</dbReference>
<evidence type="ECO:0000256" key="7">
    <source>
        <dbReference type="ARBA" id="ARBA00023136"/>
    </source>
</evidence>
<evidence type="ECO:0000256" key="1">
    <source>
        <dbReference type="ARBA" id="ARBA00004477"/>
    </source>
</evidence>
<dbReference type="GO" id="GO:0006614">
    <property type="term" value="P:SRP-dependent cotranslational protein targeting to membrane"/>
    <property type="evidence" value="ECO:0007669"/>
    <property type="project" value="TreeGrafter"/>
</dbReference>
<dbReference type="EMBL" id="OU900094">
    <property type="protein sequence ID" value="CAH1142705.1"/>
    <property type="molecule type" value="Genomic_DNA"/>
</dbReference>
<evidence type="ECO:0000256" key="5">
    <source>
        <dbReference type="ARBA" id="ARBA00022927"/>
    </source>
</evidence>
<dbReference type="CDD" id="cd06257">
    <property type="entry name" value="DnaJ"/>
    <property type="match status" value="1"/>
</dbReference>
<feature type="transmembrane region" description="Helical" evidence="10">
    <location>
        <begin position="191"/>
        <end position="214"/>
    </location>
</feature>
<dbReference type="Gene3D" id="2.60.40.150">
    <property type="entry name" value="C2 domain"/>
    <property type="match status" value="1"/>
</dbReference>
<evidence type="ECO:0000259" key="11">
    <source>
        <dbReference type="PROSITE" id="PS50076"/>
    </source>
</evidence>
<organism evidence="12 13">
    <name type="scientific">Phyllotreta striolata</name>
    <name type="common">Striped flea beetle</name>
    <name type="synonym">Crioceris striolata</name>
    <dbReference type="NCBI Taxonomy" id="444603"/>
    <lineage>
        <taxon>Eukaryota</taxon>
        <taxon>Metazoa</taxon>
        <taxon>Ecdysozoa</taxon>
        <taxon>Arthropoda</taxon>
        <taxon>Hexapoda</taxon>
        <taxon>Insecta</taxon>
        <taxon>Pterygota</taxon>
        <taxon>Neoptera</taxon>
        <taxon>Endopterygota</taxon>
        <taxon>Coleoptera</taxon>
        <taxon>Polyphaga</taxon>
        <taxon>Cucujiformia</taxon>
        <taxon>Chrysomeloidea</taxon>
        <taxon>Chrysomelidae</taxon>
        <taxon>Galerucinae</taxon>
        <taxon>Alticini</taxon>
        <taxon>Phyllotreta</taxon>
    </lineage>
</organism>
<dbReference type="Gene3D" id="1.10.287.110">
    <property type="entry name" value="DnaJ domain"/>
    <property type="match status" value="1"/>
</dbReference>
<name>A0A9P0GNR8_PHYSR</name>
<comment type="subcellular location">
    <subcellularLocation>
        <location evidence="1">Endoplasmic reticulum membrane</location>
        <topology evidence="1">Multi-pass membrane protein</topology>
    </subcellularLocation>
</comment>
<evidence type="ECO:0000256" key="6">
    <source>
        <dbReference type="ARBA" id="ARBA00022989"/>
    </source>
</evidence>
<evidence type="ECO:0000256" key="9">
    <source>
        <dbReference type="SAM" id="MobiDB-lite"/>
    </source>
</evidence>
<dbReference type="Pfam" id="PF02889">
    <property type="entry name" value="Sec63"/>
    <property type="match status" value="2"/>
</dbReference>
<dbReference type="InterPro" id="IPR004179">
    <property type="entry name" value="Sec63-dom"/>
</dbReference>
<keyword evidence="6 10" id="KW-1133">Transmembrane helix</keyword>
<evidence type="ECO:0000256" key="2">
    <source>
        <dbReference type="ARBA" id="ARBA00022448"/>
    </source>
</evidence>
<reference evidence="12" key="1">
    <citation type="submission" date="2022-01" db="EMBL/GenBank/DDBJ databases">
        <authorList>
            <person name="King R."/>
        </authorList>
    </citation>
    <scope>NUCLEOTIDE SEQUENCE</scope>
</reference>
<keyword evidence="13" id="KW-1185">Reference proteome</keyword>
<dbReference type="FunFam" id="1.10.287.110:FF:000063">
    <property type="entry name" value="Translocation protein SEC63"/>
    <property type="match status" value="1"/>
</dbReference>
<dbReference type="FunFam" id="2.60.40.150:FF:000184">
    <property type="entry name" value="Translocation protein SEC63"/>
    <property type="match status" value="1"/>
</dbReference>
<feature type="compositionally biased region" description="Basic residues" evidence="9">
    <location>
        <begin position="522"/>
        <end position="535"/>
    </location>
</feature>
<evidence type="ECO:0000256" key="8">
    <source>
        <dbReference type="ARBA" id="ARBA00023186"/>
    </source>
</evidence>
<evidence type="ECO:0000313" key="13">
    <source>
        <dbReference type="Proteomes" id="UP001153712"/>
    </source>
</evidence>
<dbReference type="GO" id="GO:0006620">
    <property type="term" value="P:post-translational protein targeting to endoplasmic reticulum membrane"/>
    <property type="evidence" value="ECO:0007669"/>
    <property type="project" value="TreeGrafter"/>
</dbReference>
<dbReference type="InterPro" id="IPR035892">
    <property type="entry name" value="C2_domain_sf"/>
</dbReference>
<accession>A0A9P0GNR8</accession>
<feature type="compositionally biased region" description="Acidic residues" evidence="9">
    <location>
        <begin position="576"/>
        <end position="589"/>
    </location>
</feature>
<gene>
    <name evidence="12" type="ORF">PHYEVI_LOCUS1374</name>
</gene>
<proteinExistence type="predicted"/>
<dbReference type="Pfam" id="PF00226">
    <property type="entry name" value="DnaJ"/>
    <property type="match status" value="1"/>
</dbReference>
<dbReference type="SMART" id="SM00973">
    <property type="entry name" value="Sec63"/>
    <property type="match status" value="1"/>
</dbReference>
<dbReference type="AlphaFoldDB" id="A0A9P0GNR8"/>
<dbReference type="InterPro" id="IPR014756">
    <property type="entry name" value="Ig_E-set"/>
</dbReference>
<dbReference type="OrthoDB" id="1734229at2759"/>
<dbReference type="GO" id="GO:0003723">
    <property type="term" value="F:RNA binding"/>
    <property type="evidence" value="ECO:0007669"/>
    <property type="project" value="TreeGrafter"/>
</dbReference>
<dbReference type="PRINTS" id="PR00625">
    <property type="entry name" value="JDOMAIN"/>
</dbReference>
<dbReference type="PANTHER" id="PTHR24075:SF0">
    <property type="entry name" value="TRANSLOCATION PROTEIN SEC63 HOMOLOG"/>
    <property type="match status" value="1"/>
</dbReference>
<dbReference type="FunFam" id="1.10.3380.10:FF:000011">
    <property type="entry name" value="Translocation protein SEC63"/>
    <property type="match status" value="1"/>
</dbReference>
<keyword evidence="8" id="KW-0143">Chaperone</keyword>
<keyword evidence="7 10" id="KW-0472">Membrane</keyword>
<dbReference type="SUPFAM" id="SSF81296">
    <property type="entry name" value="E set domains"/>
    <property type="match status" value="1"/>
</dbReference>
<dbReference type="SUPFAM" id="SSF158702">
    <property type="entry name" value="Sec63 N-terminal domain-like"/>
    <property type="match status" value="1"/>
</dbReference>
<evidence type="ECO:0000256" key="10">
    <source>
        <dbReference type="SAM" id="Phobius"/>
    </source>
</evidence>
<keyword evidence="3 10" id="KW-0812">Transmembrane</keyword>
<keyword evidence="2" id="KW-0813">Transport</keyword>
<dbReference type="PANTHER" id="PTHR24075">
    <property type="entry name" value="SEC63 DOMAIN-CONTAINING"/>
    <property type="match status" value="1"/>
</dbReference>
<dbReference type="PROSITE" id="PS50076">
    <property type="entry name" value="DNAJ_2"/>
    <property type="match status" value="1"/>
</dbReference>
<feature type="compositionally biased region" description="Acidic residues" evidence="9">
    <location>
        <begin position="748"/>
        <end position="757"/>
    </location>
</feature>